<feature type="transmembrane region" description="Helical" evidence="1">
    <location>
        <begin position="44"/>
        <end position="67"/>
    </location>
</feature>
<dbReference type="Proteomes" id="UP000308707">
    <property type="component" value="Unassembled WGS sequence"/>
</dbReference>
<dbReference type="AlphaFoldDB" id="A0A4U5JSN3"/>
<reference evidence="2 3" key="1">
    <citation type="submission" date="2019-04" db="EMBL/GenBank/DDBJ databases">
        <title>Reference strain of H23.</title>
        <authorList>
            <person name="Luo X."/>
        </authorList>
    </citation>
    <scope>NUCLEOTIDE SEQUENCE [LARGE SCALE GENOMIC DNA]</scope>
    <source>
        <strain evidence="2 3">H23</strain>
    </source>
</reference>
<gene>
    <name evidence="2" type="ORF">FCE95_00205</name>
</gene>
<comment type="caution">
    <text evidence="2">The sequence shown here is derived from an EMBL/GenBank/DDBJ whole genome shotgun (WGS) entry which is preliminary data.</text>
</comment>
<feature type="transmembrane region" description="Helical" evidence="1">
    <location>
        <begin position="172"/>
        <end position="192"/>
    </location>
</feature>
<evidence type="ECO:0000313" key="2">
    <source>
        <dbReference type="EMBL" id="TKR32794.1"/>
    </source>
</evidence>
<accession>A0A4U5JSN3</accession>
<proteinExistence type="predicted"/>
<dbReference type="EMBL" id="SZUA01000001">
    <property type="protein sequence ID" value="TKR32794.1"/>
    <property type="molecule type" value="Genomic_DNA"/>
</dbReference>
<sequence>MSRSASRAGLLAGAAFAASAFFFSLGLEGYSHRVHPLGLLGAQGIPHAVAFDIVGFLIPGLLAAWVCRRLRERVDAGGWMARIGAWMALLSCLAFAAQGLFRLDPEHLESTASRLHGVAWMLWWLAFVPGAALLAIGLRSLPKWRGLSAASALAALGVLAFAMVVTEWMPAAIAHRIAFVLWFAWLVWAGYAQSRESA</sequence>
<evidence type="ECO:0000313" key="3">
    <source>
        <dbReference type="Proteomes" id="UP000308707"/>
    </source>
</evidence>
<keyword evidence="1" id="KW-0812">Transmembrane</keyword>
<dbReference type="OrthoDB" id="6024885at2"/>
<name>A0A4U5JSN3_9GAMM</name>
<keyword evidence="3" id="KW-1185">Reference proteome</keyword>
<evidence type="ECO:0000256" key="1">
    <source>
        <dbReference type="SAM" id="Phobius"/>
    </source>
</evidence>
<keyword evidence="1" id="KW-0472">Membrane</keyword>
<keyword evidence="1" id="KW-1133">Transmembrane helix</keyword>
<dbReference type="InterPro" id="IPR009339">
    <property type="entry name" value="DUF998"/>
</dbReference>
<dbReference type="Pfam" id="PF06197">
    <property type="entry name" value="DUF998"/>
    <property type="match status" value="1"/>
</dbReference>
<protein>
    <submittedName>
        <fullName evidence="2">DUF998 domain-containing protein</fullName>
    </submittedName>
</protein>
<feature type="transmembrane region" description="Helical" evidence="1">
    <location>
        <begin position="79"/>
        <end position="101"/>
    </location>
</feature>
<organism evidence="2 3">
    <name type="scientific">Luteimonas gilva</name>
    <dbReference type="NCBI Taxonomy" id="2572684"/>
    <lineage>
        <taxon>Bacteria</taxon>
        <taxon>Pseudomonadati</taxon>
        <taxon>Pseudomonadota</taxon>
        <taxon>Gammaproteobacteria</taxon>
        <taxon>Lysobacterales</taxon>
        <taxon>Lysobacteraceae</taxon>
        <taxon>Luteimonas</taxon>
    </lineage>
</organism>
<feature type="transmembrane region" description="Helical" evidence="1">
    <location>
        <begin position="146"/>
        <end position="166"/>
    </location>
</feature>
<dbReference type="RefSeq" id="WP_137265003.1">
    <property type="nucleotide sequence ID" value="NZ_SZUA01000001.1"/>
</dbReference>
<feature type="transmembrane region" description="Helical" evidence="1">
    <location>
        <begin position="121"/>
        <end position="139"/>
    </location>
</feature>